<feature type="transmembrane region" description="Helical" evidence="1">
    <location>
        <begin position="169"/>
        <end position="187"/>
    </location>
</feature>
<proteinExistence type="predicted"/>
<keyword evidence="1" id="KW-0472">Membrane</keyword>
<sequence>MAFRILLALITASLALLPMSADAQEGVGVGVNVGSIEVDEPLLSGDSYRLPPVGVVNTGHVTADYSLHVTYREAQPELRPPEDWFDFDPDRFPLEPDQVQSVQVRVSIPGSAEPGAYFAFLEASPISEGEGVTVGVAAAVKLSFTVEPGGGGDNPVVAAWNRFDDDAPVSYAVAGAIAALLVLYLLWRRFPIRIRFERRR</sequence>
<evidence type="ECO:0000259" key="2">
    <source>
        <dbReference type="Pfam" id="PF10633"/>
    </source>
</evidence>
<accession>A0A0F8W253</accession>
<keyword evidence="1" id="KW-0812">Transmembrane</keyword>
<feature type="domain" description="Alpha-galactosidase NEW3" evidence="2">
    <location>
        <begin position="73"/>
        <end position="123"/>
    </location>
</feature>
<dbReference type="Pfam" id="PF10633">
    <property type="entry name" value="NPCBM_assoc"/>
    <property type="match status" value="1"/>
</dbReference>
<comment type="caution">
    <text evidence="3">The sequence shown here is derived from an EMBL/GenBank/DDBJ whole genome shotgun (WGS) entry which is preliminary data.</text>
</comment>
<dbReference type="AlphaFoldDB" id="A0A0F8W253"/>
<evidence type="ECO:0000313" key="3">
    <source>
        <dbReference type="EMBL" id="KKK50698.1"/>
    </source>
</evidence>
<evidence type="ECO:0000256" key="1">
    <source>
        <dbReference type="SAM" id="Phobius"/>
    </source>
</evidence>
<name>A0A0F8W253_9ZZZZ</name>
<gene>
    <name evidence="3" type="ORF">LCGC14_3122420</name>
</gene>
<protein>
    <recommendedName>
        <fullName evidence="2">Alpha-galactosidase NEW3 domain-containing protein</fullName>
    </recommendedName>
</protein>
<reference evidence="3" key="1">
    <citation type="journal article" date="2015" name="Nature">
        <title>Complex archaea that bridge the gap between prokaryotes and eukaryotes.</title>
        <authorList>
            <person name="Spang A."/>
            <person name="Saw J.H."/>
            <person name="Jorgensen S.L."/>
            <person name="Zaremba-Niedzwiedzka K."/>
            <person name="Martijn J."/>
            <person name="Lind A.E."/>
            <person name="van Eijk R."/>
            <person name="Schleper C."/>
            <person name="Guy L."/>
            <person name="Ettema T.J."/>
        </authorList>
    </citation>
    <scope>NUCLEOTIDE SEQUENCE</scope>
</reference>
<dbReference type="InterPro" id="IPR018905">
    <property type="entry name" value="A-galactase_NEW3"/>
</dbReference>
<dbReference type="EMBL" id="LAZR01067886">
    <property type="protein sequence ID" value="KKK50698.1"/>
    <property type="molecule type" value="Genomic_DNA"/>
</dbReference>
<organism evidence="3">
    <name type="scientific">marine sediment metagenome</name>
    <dbReference type="NCBI Taxonomy" id="412755"/>
    <lineage>
        <taxon>unclassified sequences</taxon>
        <taxon>metagenomes</taxon>
        <taxon>ecological metagenomes</taxon>
    </lineage>
</organism>
<keyword evidence="1" id="KW-1133">Transmembrane helix</keyword>